<evidence type="ECO:0000313" key="1">
    <source>
        <dbReference type="EMBL" id="MEO1772694.1"/>
    </source>
</evidence>
<protein>
    <submittedName>
        <fullName evidence="1">Uncharacterized protein</fullName>
    </submittedName>
</protein>
<dbReference type="Proteomes" id="UP000664357">
    <property type="component" value="Unassembled WGS sequence"/>
</dbReference>
<name>A0ABV0EVK7_9ENTE</name>
<sequence length="385" mass="45067">MKQSTIQLAIYPTPAPQTAECLIEASMYEAIEQACGYLYAAKGSLSSEQKKHIHTHFQQLFGLMDSSYHLELWMDAKAFQWEDYWKSLKQFFPQFAWLRVQREVKPYDRSVYRFDFIPLVSQEKSFPFAINLEASLSQQFGIEAKKALEQADRLLLELAEKQVRTKKKKAFADTQTVPLAPQVKEEAQKLSTTLPAATEEHQDNQSKARLKALNQQLELMIEKLELSMLYSGIRYFDHDLQEEEGWDRRMTISLREYTYLLQKAKFLEQVWQLNSEVVNKTEKMTLNGSSLVYERNQVKKIKENLSSKDIHFILYECQVIESRVKIHPNPWFRKPYVRLMKMDYDNLLNKAAYFDLLQGETALLEKRVRGGRESSQAVKDAEESD</sequence>
<reference evidence="1 2" key="1">
    <citation type="submission" date="2024-02" db="EMBL/GenBank/DDBJ databases">
        <title>The Genome Sequence of Enterococcus sp. DIV0159.</title>
        <authorList>
            <person name="Earl A."/>
            <person name="Manson A."/>
            <person name="Gilmore M."/>
            <person name="Sanders J."/>
            <person name="Shea T."/>
            <person name="Howe W."/>
            <person name="Livny J."/>
            <person name="Cuomo C."/>
            <person name="Neafsey D."/>
            <person name="Birren B."/>
        </authorList>
    </citation>
    <scope>NUCLEOTIDE SEQUENCE [LARGE SCALE GENOMIC DNA]</scope>
    <source>
        <strain evidence="1 2">665A</strain>
    </source>
</reference>
<organism evidence="1 2">
    <name type="scientific">Candidatus Enterococcus ferrettii</name>
    <dbReference type="NCBI Taxonomy" id="2815324"/>
    <lineage>
        <taxon>Bacteria</taxon>
        <taxon>Bacillati</taxon>
        <taxon>Bacillota</taxon>
        <taxon>Bacilli</taxon>
        <taxon>Lactobacillales</taxon>
        <taxon>Enterococcaceae</taxon>
        <taxon>Enterococcus</taxon>
    </lineage>
</organism>
<dbReference type="EMBL" id="JAFREL020000005">
    <property type="protein sequence ID" value="MEO1772694.1"/>
    <property type="molecule type" value="Genomic_DNA"/>
</dbReference>
<evidence type="ECO:0000313" key="2">
    <source>
        <dbReference type="Proteomes" id="UP000664357"/>
    </source>
</evidence>
<proteinExistence type="predicted"/>
<keyword evidence="2" id="KW-1185">Reference proteome</keyword>
<accession>A0ABV0EVK7</accession>
<dbReference type="RefSeq" id="WP_207705172.1">
    <property type="nucleotide sequence ID" value="NZ_JAFREL020000005.1"/>
</dbReference>
<comment type="caution">
    <text evidence="1">The sequence shown here is derived from an EMBL/GenBank/DDBJ whole genome shotgun (WGS) entry which is preliminary data.</text>
</comment>
<gene>
    <name evidence="1" type="ORF">JZO67_004676</name>
</gene>